<reference evidence="3 4" key="1">
    <citation type="submission" date="2019-02" db="EMBL/GenBank/DDBJ databases">
        <authorList>
            <consortium name="Pathogen Informatics"/>
        </authorList>
    </citation>
    <scope>NUCLEOTIDE SEQUENCE [LARGE SCALE GENOMIC DNA]</scope>
    <source>
        <strain evidence="3 4">3012STDY6944375</strain>
    </source>
</reference>
<sequence length="372" mass="40261">MRLKSTFFKMLFLLTGIFITAQNSILLVSSATGAKKILRLNSSDGSVINANFIDMTAQNPGTVKGIAQVNDRIWVTDQTGDKIYIYDLSGAYVSTISSGLDNLRGINVVNNEVWVTNAGSANGATANSIVRFSMTGTLLGTYPAPNTSIFDVLDNNNGTVYVSGLDTNGIQKINYSGVSQGNLVPSGVFQNLQQINFTSNGNIIAAVFQNNSTSGNNAGVYVISSANGSILNYYPVSSGNLRGVIQADNGNILYTTGSALFSINTATGVQTQLVTGQFQYLTKATLPNLSVNDVQKDFAKIFPNPATDFIMIQSDNLLQQIHIFASDGRLVRKQAVNNETKYRLNISDLSTGNYYLQIESQSKMMRHQFIKK</sequence>
<evidence type="ECO:0000256" key="1">
    <source>
        <dbReference type="ARBA" id="ARBA00022729"/>
    </source>
</evidence>
<name>A0A4U8WD24_9FLAO</name>
<dbReference type="RefSeq" id="WP_130913861.1">
    <property type="nucleotide sequence ID" value="NZ_LR215974.1"/>
</dbReference>
<evidence type="ECO:0000313" key="4">
    <source>
        <dbReference type="Proteomes" id="UP000290013"/>
    </source>
</evidence>
<dbReference type="InterPro" id="IPR026444">
    <property type="entry name" value="Secre_tail"/>
</dbReference>
<keyword evidence="3" id="KW-0456">Lyase</keyword>
<dbReference type="SUPFAM" id="SSF63829">
    <property type="entry name" value="Calcium-dependent phosphotriesterase"/>
    <property type="match status" value="1"/>
</dbReference>
<feature type="domain" description="Secretion system C-terminal sorting" evidence="2">
    <location>
        <begin position="301"/>
        <end position="365"/>
    </location>
</feature>
<evidence type="ECO:0000313" key="3">
    <source>
        <dbReference type="EMBL" id="VFB03180.1"/>
    </source>
</evidence>
<evidence type="ECO:0000259" key="2">
    <source>
        <dbReference type="Pfam" id="PF18962"/>
    </source>
</evidence>
<organism evidence="3 4">
    <name type="scientific">Chryseobacterium taihuense</name>
    <dbReference type="NCBI Taxonomy" id="1141221"/>
    <lineage>
        <taxon>Bacteria</taxon>
        <taxon>Pseudomonadati</taxon>
        <taxon>Bacteroidota</taxon>
        <taxon>Flavobacteriia</taxon>
        <taxon>Flavobacteriales</taxon>
        <taxon>Weeksellaceae</taxon>
        <taxon>Chryseobacterium group</taxon>
        <taxon>Chryseobacterium</taxon>
    </lineage>
</organism>
<dbReference type="KEGG" id="ctai:NCTC12078_01174"/>
<dbReference type="AlphaFoldDB" id="A0A4U8WD24"/>
<protein>
    <submittedName>
        <fullName evidence="3">Streptogramin lyase</fullName>
    </submittedName>
</protein>
<dbReference type="Pfam" id="PF18962">
    <property type="entry name" value="Por_Secre_tail"/>
    <property type="match status" value="1"/>
</dbReference>
<dbReference type="InterPro" id="IPR011042">
    <property type="entry name" value="6-blade_b-propeller_TolB-like"/>
</dbReference>
<dbReference type="Proteomes" id="UP000290013">
    <property type="component" value="Chromosome"/>
</dbReference>
<dbReference type="Gene3D" id="2.120.10.30">
    <property type="entry name" value="TolB, C-terminal domain"/>
    <property type="match status" value="1"/>
</dbReference>
<gene>
    <name evidence="3" type="ORF">NCTC12078_01174</name>
</gene>
<keyword evidence="1" id="KW-0732">Signal</keyword>
<accession>A0A4U8WD24</accession>
<dbReference type="EMBL" id="LR215974">
    <property type="protein sequence ID" value="VFB03180.1"/>
    <property type="molecule type" value="Genomic_DNA"/>
</dbReference>
<proteinExistence type="predicted"/>
<dbReference type="NCBIfam" id="TIGR04183">
    <property type="entry name" value="Por_Secre_tail"/>
    <property type="match status" value="1"/>
</dbReference>
<dbReference type="GO" id="GO:0016829">
    <property type="term" value="F:lyase activity"/>
    <property type="evidence" value="ECO:0007669"/>
    <property type="project" value="UniProtKB-KW"/>
</dbReference>